<dbReference type="AlphaFoldDB" id="A0A2M7SDL8"/>
<dbReference type="InterPro" id="IPR050312">
    <property type="entry name" value="IolE/XylAMocC-like"/>
</dbReference>
<name>A0A2M7SDL8_9BACT</name>
<dbReference type="SUPFAM" id="SSF51658">
    <property type="entry name" value="Xylose isomerase-like"/>
    <property type="match status" value="1"/>
</dbReference>
<dbReference type="InterPro" id="IPR036237">
    <property type="entry name" value="Xyl_isomerase-like_sf"/>
</dbReference>
<dbReference type="InterPro" id="IPR013022">
    <property type="entry name" value="Xyl_isomerase-like_TIM-brl"/>
</dbReference>
<dbReference type="Gene3D" id="3.20.20.150">
    <property type="entry name" value="Divalent-metal-dependent TIM barrel enzymes"/>
    <property type="match status" value="1"/>
</dbReference>
<comment type="caution">
    <text evidence="2">The sequence shown here is derived from an EMBL/GenBank/DDBJ whole genome shotgun (WGS) entry which is preliminary data.</text>
</comment>
<evidence type="ECO:0000313" key="3">
    <source>
        <dbReference type="Proteomes" id="UP000229307"/>
    </source>
</evidence>
<feature type="domain" description="Xylose isomerase-like TIM barrel" evidence="1">
    <location>
        <begin position="19"/>
        <end position="308"/>
    </location>
</feature>
<evidence type="ECO:0000313" key="2">
    <source>
        <dbReference type="EMBL" id="PIZ17612.1"/>
    </source>
</evidence>
<dbReference type="Proteomes" id="UP000229307">
    <property type="component" value="Unassembled WGS sequence"/>
</dbReference>
<reference evidence="3" key="1">
    <citation type="submission" date="2017-09" db="EMBL/GenBank/DDBJ databases">
        <title>Depth-based differentiation of microbial function through sediment-hosted aquifers and enrichment of novel symbionts in the deep terrestrial subsurface.</title>
        <authorList>
            <person name="Probst A.J."/>
            <person name="Ladd B."/>
            <person name="Jarett J.K."/>
            <person name="Geller-Mcgrath D.E."/>
            <person name="Sieber C.M.K."/>
            <person name="Emerson J.B."/>
            <person name="Anantharaman K."/>
            <person name="Thomas B.C."/>
            <person name="Malmstrom R."/>
            <person name="Stieglmeier M."/>
            <person name="Klingl A."/>
            <person name="Woyke T."/>
            <person name="Ryan C.M."/>
            <person name="Banfield J.F."/>
        </authorList>
    </citation>
    <scope>NUCLEOTIDE SEQUENCE [LARGE SCALE GENOMIC DNA]</scope>
</reference>
<dbReference type="Pfam" id="PF01261">
    <property type="entry name" value="AP_endonuc_2"/>
    <property type="match status" value="1"/>
</dbReference>
<dbReference type="PANTHER" id="PTHR12110">
    <property type="entry name" value="HYDROXYPYRUVATE ISOMERASE"/>
    <property type="match status" value="1"/>
</dbReference>
<organism evidence="2 3">
    <name type="scientific">Candidatus Desantisbacteria bacterium CG_4_10_14_0_8_um_filter_48_22</name>
    <dbReference type="NCBI Taxonomy" id="1974543"/>
    <lineage>
        <taxon>Bacteria</taxon>
        <taxon>Candidatus Desantisiibacteriota</taxon>
    </lineage>
</organism>
<gene>
    <name evidence="2" type="ORF">COY52_03830</name>
</gene>
<dbReference type="PANTHER" id="PTHR12110:SF21">
    <property type="entry name" value="XYLOSE ISOMERASE-LIKE TIM BARREL DOMAIN-CONTAINING PROTEIN"/>
    <property type="match status" value="1"/>
</dbReference>
<dbReference type="GO" id="GO:0016853">
    <property type="term" value="F:isomerase activity"/>
    <property type="evidence" value="ECO:0007669"/>
    <property type="project" value="UniProtKB-KW"/>
</dbReference>
<evidence type="ECO:0000259" key="1">
    <source>
        <dbReference type="Pfam" id="PF01261"/>
    </source>
</evidence>
<protein>
    <submittedName>
        <fullName evidence="2">Xylose isomerase</fullName>
    </submittedName>
</protein>
<proteinExistence type="predicted"/>
<accession>A0A2M7SDL8</accession>
<dbReference type="EMBL" id="PFMR01000102">
    <property type="protein sequence ID" value="PIZ17612.1"/>
    <property type="molecule type" value="Genomic_DNA"/>
</dbReference>
<keyword evidence="2" id="KW-0413">Isomerase</keyword>
<sequence length="321" mass="36449">MKLGVMMALLGQRKLEEALDYCAKSGLQMVEFCAGNYTGEPHFNVEELLKDDKKAEALKKAVKDRKLEISALSCHGNPLHPDKAFAEANKKVQRNCILLAEKLGVDVVIGFSGCPGDSDSSKYPNWVTCPWPDDYSKILEWQWKEKVIPFWKEEVEFANKHKIKKIALEMHPGFVVYNTESMLKLRSAVGDTIGANFDPSHLFWQGIDPCLSIRKLGPAIFHVHAKDTMIYEANSKVNGVLDTKSYGDEANRSWIFRTVGYGHNYDFWKDFVSTLRMIGYDGVLSIEHEDSLMSMNEGFQKAIAFLKEVMMSESKTAMWWA</sequence>